<comment type="cofactor">
    <cofactor evidence="10">
        <name>Mg(2+)</name>
        <dbReference type="ChEBI" id="CHEBI:18420"/>
    </cofactor>
</comment>
<keyword evidence="15" id="KW-1185">Reference proteome</keyword>
<dbReference type="InterPro" id="IPR035807">
    <property type="entry name" value="PDC_E1_N"/>
</dbReference>
<dbReference type="PANTHER" id="PTHR43825:SF3">
    <property type="entry name" value="PYRUVATE DEHYDROGENASE E1 COMPONENT"/>
    <property type="match status" value="1"/>
</dbReference>
<dbReference type="InterPro" id="IPR005474">
    <property type="entry name" value="Transketolase_N"/>
</dbReference>
<evidence type="ECO:0000256" key="5">
    <source>
        <dbReference type="ARBA" id="ARBA00023002"/>
    </source>
</evidence>
<dbReference type="InterPro" id="IPR055152">
    <property type="entry name" value="Transketolase-like_C_2"/>
</dbReference>
<keyword evidence="10" id="KW-0479">Metal-binding</keyword>
<evidence type="ECO:0000256" key="4">
    <source>
        <dbReference type="ARBA" id="ARBA00017172"/>
    </source>
</evidence>
<keyword evidence="7 9" id="KW-0670">Pyruvate</keyword>
<dbReference type="SUPFAM" id="SSF52922">
    <property type="entry name" value="TK C-terminal domain-like"/>
    <property type="match status" value="1"/>
</dbReference>
<feature type="domain" description="Pyruvate dehydrogenase E1 component middle" evidence="12">
    <location>
        <begin position="489"/>
        <end position="703"/>
    </location>
</feature>
<evidence type="ECO:0000256" key="2">
    <source>
        <dbReference type="ARBA" id="ARBA00003157"/>
    </source>
</evidence>
<evidence type="ECO:0000256" key="7">
    <source>
        <dbReference type="ARBA" id="ARBA00023317"/>
    </source>
</evidence>
<dbReference type="Pfam" id="PF22613">
    <property type="entry name" value="Transketolase_C_1"/>
    <property type="match status" value="1"/>
</dbReference>
<evidence type="ECO:0000256" key="8">
    <source>
        <dbReference type="ARBA" id="ARBA00051231"/>
    </source>
</evidence>
<evidence type="ECO:0000259" key="13">
    <source>
        <dbReference type="Pfam" id="PF22613"/>
    </source>
</evidence>
<dbReference type="FunFam" id="3.40.50.970:FF:000009">
    <property type="entry name" value="Pyruvate dehydrogenase E1 component"/>
    <property type="match status" value="1"/>
</dbReference>
<dbReference type="InterPro" id="IPR029061">
    <property type="entry name" value="THDP-binding"/>
</dbReference>
<dbReference type="InterPro" id="IPR051157">
    <property type="entry name" value="PDH/Transketolase"/>
</dbReference>
<keyword evidence="6 9" id="KW-0786">Thiamine pyrophosphate</keyword>
<feature type="domain" description="Transketolase-like C-terminal" evidence="13">
    <location>
        <begin position="716"/>
        <end position="850"/>
    </location>
</feature>
<accession>A0A1R4H757</accession>
<dbReference type="NCBIfam" id="TIGR00759">
    <property type="entry name" value="aceE"/>
    <property type="match status" value="1"/>
</dbReference>
<evidence type="ECO:0000256" key="1">
    <source>
        <dbReference type="ARBA" id="ARBA00001964"/>
    </source>
</evidence>
<dbReference type="InterPro" id="IPR009014">
    <property type="entry name" value="Transketo_C/PFOR_II"/>
</dbReference>
<dbReference type="PIRSF" id="PIRSF000156">
    <property type="entry name" value="Pyruvate_dh_E1"/>
    <property type="match status" value="1"/>
</dbReference>
<evidence type="ECO:0000313" key="14">
    <source>
        <dbReference type="EMBL" id="SJM91997.1"/>
    </source>
</evidence>
<keyword evidence="5 9" id="KW-0560">Oxidoreductase</keyword>
<sequence length="892" mass="100360">MNNSLIPEVTGQNDIDPTETKEWIEALQSLIAKDGSERAHFLIEQLVAVTRHAGFDIPFSANTAYLNTIPVARQASFPGDQSIELKIRSYVRWNAMMMVLRANKHTNVGGHIASFASAATLYDVGYNHFWRATSEQHDCDLIFTQGHLTPGDYARSFLLGRFTAEQMDNFRQEVNGNGLSSYPHPWLMPDFWQFPTVSMGLGPIMAIYQARFMRYLQDRGFADTSERKVWSFLGDGETDEPESLGAIGLAGREKLDNLIFVVNCNLQRLDGPVRGNGKIIQELESEFRGAGWNVIKLVWGQRWDALLARDKDGLLAARMMSCVDGDYQTFKAKDGAYVREFFFNTPELKAMVADWSDRDIWELNRGGHDATKVYAAFHDAVNHKGQPTVILAKTIKGYGMGSSGEAQNISHQQKKMSDDSLRHFRDRYELPVSDEQLHDLPYLTFPEGSKELAYMNKRRADLGGHIPARRSKSYALDVPVLNDFKSLLEATTEGREISTTMAFVRLLNILTKDKNIGKRIVPIVPDESRTFGMEGMFKQLGIWSQVGQLYTPQDAGQLMFYKEDKHGQVLQEGINEAGGLCDWIAAGTSYSTHNVPMIPFFIYYSMFGFQRVGDLIWAAADQRTRGFLMGGTAGRTTLNGEGLQHEDGHSHLMAATVPNCMSYDPTYAYELAVIIQDGMRRMYVEQEDVFYYITVMNENYAHPAMPKGVELDILKGMYLFQAGGKKKGVRVQLLGSGTIFREVEAAAIMLRDEWDVESDVWSCPSFTELARDGQSCERWNRLHPTEPARISHVARCLDNAKNPVVVATDYIRAYAEQIRGLIAAPYTVLGTDGFGRSDTRENLRKFFEVDRYHVTIAALKSLADMGQFDAAKIDVAIAKYGINPDIKAPWLV</sequence>
<dbReference type="RefSeq" id="WP_087143199.1">
    <property type="nucleotide sequence ID" value="NZ_FUKI01000097.1"/>
</dbReference>
<feature type="binding site" evidence="10">
    <location>
        <position position="235"/>
    </location>
    <ligand>
        <name>Mg(2+)</name>
        <dbReference type="ChEBI" id="CHEBI:18420"/>
    </ligand>
</feature>
<dbReference type="Gene3D" id="3.40.50.970">
    <property type="match status" value="2"/>
</dbReference>
<comment type="catalytic activity">
    <reaction evidence="8 9">
        <text>N(6)-[(R)-lipoyl]-L-lysyl-[protein] + pyruvate + H(+) = N(6)-[(R)-S(8)-acetyldihydrolipoyl]-L-lysyl-[protein] + CO2</text>
        <dbReference type="Rhea" id="RHEA:19189"/>
        <dbReference type="Rhea" id="RHEA-COMP:10474"/>
        <dbReference type="Rhea" id="RHEA-COMP:10478"/>
        <dbReference type="ChEBI" id="CHEBI:15361"/>
        <dbReference type="ChEBI" id="CHEBI:15378"/>
        <dbReference type="ChEBI" id="CHEBI:16526"/>
        <dbReference type="ChEBI" id="CHEBI:83099"/>
        <dbReference type="ChEBI" id="CHEBI:83111"/>
        <dbReference type="EC" id="1.2.4.1"/>
    </reaction>
</comment>
<reference evidence="15" key="1">
    <citation type="submission" date="2017-02" db="EMBL/GenBank/DDBJ databases">
        <authorList>
            <person name="Daims H."/>
        </authorList>
    </citation>
    <scope>NUCLEOTIDE SEQUENCE [LARGE SCALE GENOMIC DNA]</scope>
</reference>
<gene>
    <name evidence="14" type="primary">aceE</name>
    <name evidence="14" type="ORF">CRENPOLYSF1_230029</name>
</gene>
<dbReference type="CDD" id="cd02017">
    <property type="entry name" value="TPP_E1_EcPDC_like"/>
    <property type="match status" value="1"/>
</dbReference>
<feature type="binding site" evidence="10">
    <location>
        <position position="267"/>
    </location>
    <ligand>
        <name>Mg(2+)</name>
        <dbReference type="ChEBI" id="CHEBI:18420"/>
    </ligand>
</feature>
<name>A0A1R4H757_9GAMM</name>
<evidence type="ECO:0000256" key="3">
    <source>
        <dbReference type="ARBA" id="ARBA00012281"/>
    </source>
</evidence>
<dbReference type="EC" id="1.2.4.1" evidence="3 9"/>
<organism evidence="14 15">
    <name type="scientific">Crenothrix polyspora</name>
    <dbReference type="NCBI Taxonomy" id="360316"/>
    <lineage>
        <taxon>Bacteria</taxon>
        <taxon>Pseudomonadati</taxon>
        <taxon>Pseudomonadota</taxon>
        <taxon>Gammaproteobacteria</taxon>
        <taxon>Methylococcales</taxon>
        <taxon>Crenotrichaceae</taxon>
        <taxon>Crenothrix</taxon>
    </lineage>
</organism>
<dbReference type="EMBL" id="FUKI01000097">
    <property type="protein sequence ID" value="SJM91997.1"/>
    <property type="molecule type" value="Genomic_DNA"/>
</dbReference>
<keyword evidence="10" id="KW-0460">Magnesium</keyword>
<dbReference type="Pfam" id="PF00456">
    <property type="entry name" value="Transketolase_N"/>
    <property type="match status" value="1"/>
</dbReference>
<dbReference type="Proteomes" id="UP000195667">
    <property type="component" value="Unassembled WGS sequence"/>
</dbReference>
<dbReference type="OrthoDB" id="9759664at2"/>
<evidence type="ECO:0000259" key="11">
    <source>
        <dbReference type="Pfam" id="PF00456"/>
    </source>
</evidence>
<dbReference type="InterPro" id="IPR041621">
    <property type="entry name" value="PDH_E1_M"/>
</dbReference>
<dbReference type="GO" id="GO:0004739">
    <property type="term" value="F:pyruvate dehydrogenase (acetyl-transferring) activity"/>
    <property type="evidence" value="ECO:0007669"/>
    <property type="project" value="UniProtKB-EC"/>
</dbReference>
<evidence type="ECO:0000256" key="6">
    <source>
        <dbReference type="ARBA" id="ARBA00023052"/>
    </source>
</evidence>
<dbReference type="PANTHER" id="PTHR43825">
    <property type="entry name" value="PYRUVATE DEHYDROGENASE E1 COMPONENT"/>
    <property type="match status" value="1"/>
</dbReference>
<dbReference type="SUPFAM" id="SSF52518">
    <property type="entry name" value="Thiamin diphosphate-binding fold (THDP-binding)"/>
    <property type="match status" value="2"/>
</dbReference>
<evidence type="ECO:0000256" key="9">
    <source>
        <dbReference type="PIRNR" id="PIRNR000156"/>
    </source>
</evidence>
<dbReference type="FunFam" id="3.40.50.970:FF:000011">
    <property type="entry name" value="Pyruvate dehydrogenase E1 component"/>
    <property type="match status" value="1"/>
</dbReference>
<protein>
    <recommendedName>
        <fullName evidence="4 9">Pyruvate dehydrogenase E1 component</fullName>
        <ecNumber evidence="3 9">1.2.4.1</ecNumber>
    </recommendedName>
</protein>
<proteinExistence type="predicted"/>
<comment type="function">
    <text evidence="2 9">Component of the pyruvate dehydrogenase (PDH) complex, that catalyzes the overall conversion of pyruvate to acetyl-CoA and CO(2).</text>
</comment>
<feature type="binding site" evidence="10">
    <location>
        <position position="265"/>
    </location>
    <ligand>
        <name>Mg(2+)</name>
        <dbReference type="ChEBI" id="CHEBI:18420"/>
    </ligand>
</feature>
<feature type="domain" description="Transketolase N-terminal" evidence="11">
    <location>
        <begin position="204"/>
        <end position="298"/>
    </location>
</feature>
<comment type="cofactor">
    <cofactor evidence="1 9">
        <name>thiamine diphosphate</name>
        <dbReference type="ChEBI" id="CHEBI:58937"/>
    </cofactor>
</comment>
<dbReference type="GO" id="GO:0000287">
    <property type="term" value="F:magnesium ion binding"/>
    <property type="evidence" value="ECO:0007669"/>
    <property type="project" value="UniProtKB-ARBA"/>
</dbReference>
<evidence type="ECO:0000259" key="12">
    <source>
        <dbReference type="Pfam" id="PF17831"/>
    </source>
</evidence>
<evidence type="ECO:0000313" key="15">
    <source>
        <dbReference type="Proteomes" id="UP000195667"/>
    </source>
</evidence>
<dbReference type="AlphaFoldDB" id="A0A1R4H757"/>
<dbReference type="Gene3D" id="3.40.50.920">
    <property type="match status" value="1"/>
</dbReference>
<dbReference type="Pfam" id="PF17831">
    <property type="entry name" value="PDH_E1_M"/>
    <property type="match status" value="1"/>
</dbReference>
<evidence type="ECO:0000256" key="10">
    <source>
        <dbReference type="PIRSR" id="PIRSR000156-1"/>
    </source>
</evidence>
<dbReference type="InterPro" id="IPR004660">
    <property type="entry name" value="PDH_E1"/>
</dbReference>